<evidence type="ECO:0000256" key="17">
    <source>
        <dbReference type="ARBA" id="ARBA00048679"/>
    </source>
</evidence>
<feature type="region of interest" description="Disordered" evidence="18">
    <location>
        <begin position="635"/>
        <end position="654"/>
    </location>
</feature>
<dbReference type="AlphaFoldDB" id="A0A3Q7Y2Y9"/>
<dbReference type="InterPro" id="IPR021820">
    <property type="entry name" value="S-locus_recpt_kinase_C"/>
</dbReference>
<keyword evidence="4" id="KW-0808">Transferase</keyword>
<reference evidence="23" key="1">
    <citation type="journal article" date="2013" name="Nat. Biotechnol.">
        <title>Draft genome sequence of chickpea (Cicer arietinum) provides a resource for trait improvement.</title>
        <authorList>
            <person name="Varshney R.K."/>
            <person name="Song C."/>
            <person name="Saxena R.K."/>
            <person name="Azam S."/>
            <person name="Yu S."/>
            <person name="Sharpe A.G."/>
            <person name="Cannon S."/>
            <person name="Baek J."/>
            <person name="Rosen B.D."/>
            <person name="Tar'an B."/>
            <person name="Millan T."/>
            <person name="Zhang X."/>
            <person name="Ramsay L.D."/>
            <person name="Iwata A."/>
            <person name="Wang Y."/>
            <person name="Nelson W."/>
            <person name="Farmer A.D."/>
            <person name="Gaur P.M."/>
            <person name="Soderlund C."/>
            <person name="Penmetsa R.V."/>
            <person name="Xu C."/>
            <person name="Bharti A.K."/>
            <person name="He W."/>
            <person name="Winter P."/>
            <person name="Zhao S."/>
            <person name="Hane J.K."/>
            <person name="Carrasquilla-Garcia N."/>
            <person name="Condie J.A."/>
            <person name="Upadhyaya H.D."/>
            <person name="Luo M.C."/>
            <person name="Thudi M."/>
            <person name="Gowda C.L."/>
            <person name="Singh N.P."/>
            <person name="Lichtenzveig J."/>
            <person name="Gali K.K."/>
            <person name="Rubio J."/>
            <person name="Nadarajan N."/>
            <person name="Dolezel J."/>
            <person name="Bansal K.C."/>
            <person name="Xu X."/>
            <person name="Edwards D."/>
            <person name="Zhang G."/>
            <person name="Kahl G."/>
            <person name="Gil J."/>
            <person name="Singh K.B."/>
            <person name="Datta S.K."/>
            <person name="Jackson S.A."/>
            <person name="Wang J."/>
            <person name="Cook D.R."/>
        </authorList>
    </citation>
    <scope>NUCLEOTIDE SEQUENCE [LARGE SCALE GENOMIC DNA]</scope>
    <source>
        <strain evidence="23">cv. CDC Frontier</strain>
    </source>
</reference>
<dbReference type="Pfam" id="PF01657">
    <property type="entry name" value="Stress-antifung"/>
    <property type="match status" value="2"/>
</dbReference>
<evidence type="ECO:0000256" key="9">
    <source>
        <dbReference type="ARBA" id="ARBA00022777"/>
    </source>
</evidence>
<feature type="domain" description="Gnk2-homologous" evidence="22">
    <location>
        <begin position="147"/>
        <end position="252"/>
    </location>
</feature>
<comment type="catalytic activity">
    <reaction evidence="16">
        <text>L-threonyl-[protein] + ATP = O-phospho-L-threonyl-[protein] + ADP + H(+)</text>
        <dbReference type="Rhea" id="RHEA:46608"/>
        <dbReference type="Rhea" id="RHEA-COMP:11060"/>
        <dbReference type="Rhea" id="RHEA-COMP:11605"/>
        <dbReference type="ChEBI" id="CHEBI:15378"/>
        <dbReference type="ChEBI" id="CHEBI:30013"/>
        <dbReference type="ChEBI" id="CHEBI:30616"/>
        <dbReference type="ChEBI" id="CHEBI:61977"/>
        <dbReference type="ChEBI" id="CHEBI:456216"/>
        <dbReference type="EC" id="2.7.11.1"/>
    </reaction>
</comment>
<dbReference type="PROSITE" id="PS51473">
    <property type="entry name" value="GNK2"/>
    <property type="match status" value="2"/>
</dbReference>
<keyword evidence="12 19" id="KW-0472">Membrane</keyword>
<keyword evidence="23" id="KW-1185">Reference proteome</keyword>
<gene>
    <name evidence="24" type="primary">LOC101496275</name>
</gene>
<dbReference type="SMART" id="SM00220">
    <property type="entry name" value="S_TKc"/>
    <property type="match status" value="1"/>
</dbReference>
<evidence type="ECO:0000259" key="21">
    <source>
        <dbReference type="PROSITE" id="PS50011"/>
    </source>
</evidence>
<evidence type="ECO:0000313" key="23">
    <source>
        <dbReference type="Proteomes" id="UP000087171"/>
    </source>
</evidence>
<evidence type="ECO:0000256" key="1">
    <source>
        <dbReference type="ARBA" id="ARBA00004167"/>
    </source>
</evidence>
<feature type="signal peptide" evidence="20">
    <location>
        <begin position="1"/>
        <end position="29"/>
    </location>
</feature>
<dbReference type="FunFam" id="3.30.200.20:FF:000195">
    <property type="entry name" value="G-type lectin S-receptor-like serine/threonine-protein kinase"/>
    <property type="match status" value="1"/>
</dbReference>
<keyword evidence="13" id="KW-1015">Disulfide bond</keyword>
<comment type="subcellular location">
    <subcellularLocation>
        <location evidence="1">Membrane</location>
        <topology evidence="1">Single-pass membrane protein</topology>
    </subcellularLocation>
</comment>
<keyword evidence="6 20" id="KW-0732">Signal</keyword>
<keyword evidence="9" id="KW-0418">Kinase</keyword>
<dbReference type="GeneID" id="101496275"/>
<proteinExistence type="predicted"/>
<dbReference type="InterPro" id="IPR001245">
    <property type="entry name" value="Ser-Thr/Tyr_kinase_cat_dom"/>
</dbReference>
<evidence type="ECO:0000256" key="10">
    <source>
        <dbReference type="ARBA" id="ARBA00022840"/>
    </source>
</evidence>
<comment type="catalytic activity">
    <reaction evidence="17">
        <text>L-seryl-[protein] + ATP = O-phospho-L-seryl-[protein] + ADP + H(+)</text>
        <dbReference type="Rhea" id="RHEA:17989"/>
        <dbReference type="Rhea" id="RHEA-COMP:9863"/>
        <dbReference type="Rhea" id="RHEA-COMP:11604"/>
        <dbReference type="ChEBI" id="CHEBI:15378"/>
        <dbReference type="ChEBI" id="CHEBI:29999"/>
        <dbReference type="ChEBI" id="CHEBI:30616"/>
        <dbReference type="ChEBI" id="CHEBI:83421"/>
        <dbReference type="ChEBI" id="CHEBI:456216"/>
        <dbReference type="EC" id="2.7.11.1"/>
    </reaction>
</comment>
<dbReference type="InterPro" id="IPR000719">
    <property type="entry name" value="Prot_kinase_dom"/>
</dbReference>
<organism evidence="23 24">
    <name type="scientific">Cicer arietinum</name>
    <name type="common">Chickpea</name>
    <name type="synonym">Garbanzo</name>
    <dbReference type="NCBI Taxonomy" id="3827"/>
    <lineage>
        <taxon>Eukaryota</taxon>
        <taxon>Viridiplantae</taxon>
        <taxon>Streptophyta</taxon>
        <taxon>Embryophyta</taxon>
        <taxon>Tracheophyta</taxon>
        <taxon>Spermatophyta</taxon>
        <taxon>Magnoliopsida</taxon>
        <taxon>eudicotyledons</taxon>
        <taxon>Gunneridae</taxon>
        <taxon>Pentapetalae</taxon>
        <taxon>rosids</taxon>
        <taxon>fabids</taxon>
        <taxon>Fabales</taxon>
        <taxon>Fabaceae</taxon>
        <taxon>Papilionoideae</taxon>
        <taxon>50 kb inversion clade</taxon>
        <taxon>NPAAA clade</taxon>
        <taxon>Hologalegina</taxon>
        <taxon>IRL clade</taxon>
        <taxon>Cicereae</taxon>
        <taxon>Cicer</taxon>
    </lineage>
</organism>
<evidence type="ECO:0000256" key="11">
    <source>
        <dbReference type="ARBA" id="ARBA00022989"/>
    </source>
</evidence>
<evidence type="ECO:0000256" key="12">
    <source>
        <dbReference type="ARBA" id="ARBA00023136"/>
    </source>
</evidence>
<dbReference type="InterPro" id="IPR008271">
    <property type="entry name" value="Ser/Thr_kinase_AS"/>
</dbReference>
<evidence type="ECO:0000256" key="13">
    <source>
        <dbReference type="ARBA" id="ARBA00023157"/>
    </source>
</evidence>
<dbReference type="InterPro" id="IPR038408">
    <property type="entry name" value="GNK2_sf"/>
</dbReference>
<feature type="chain" id="PRO_5018619670" description="non-specific serine/threonine protein kinase" evidence="20">
    <location>
        <begin position="30"/>
        <end position="667"/>
    </location>
</feature>
<evidence type="ECO:0000256" key="14">
    <source>
        <dbReference type="ARBA" id="ARBA00023170"/>
    </source>
</evidence>
<keyword evidence="15" id="KW-0325">Glycoprotein</keyword>
<evidence type="ECO:0000256" key="6">
    <source>
        <dbReference type="ARBA" id="ARBA00022729"/>
    </source>
</evidence>
<dbReference type="RefSeq" id="XP_027192291.1">
    <property type="nucleotide sequence ID" value="XM_027336490.1"/>
</dbReference>
<keyword evidence="5 19" id="KW-0812">Transmembrane</keyword>
<keyword evidence="8" id="KW-0547">Nucleotide-binding</keyword>
<dbReference type="SUPFAM" id="SSF56112">
    <property type="entry name" value="Protein kinase-like (PK-like)"/>
    <property type="match status" value="1"/>
</dbReference>
<dbReference type="PANTHER" id="PTHR27002:SF518">
    <property type="entry name" value="PROTEIN KINASE DOMAIN"/>
    <property type="match status" value="1"/>
</dbReference>
<dbReference type="Gene3D" id="3.30.430.20">
    <property type="entry name" value="Gnk2 domain, C-X8-C-X2-C motif"/>
    <property type="match status" value="2"/>
</dbReference>
<dbReference type="InterPro" id="IPR002902">
    <property type="entry name" value="GNK2"/>
</dbReference>
<evidence type="ECO:0000256" key="7">
    <source>
        <dbReference type="ARBA" id="ARBA00022737"/>
    </source>
</evidence>
<dbReference type="GO" id="GO:0005524">
    <property type="term" value="F:ATP binding"/>
    <property type="evidence" value="ECO:0007669"/>
    <property type="project" value="UniProtKB-KW"/>
</dbReference>
<evidence type="ECO:0000256" key="15">
    <source>
        <dbReference type="ARBA" id="ARBA00023180"/>
    </source>
</evidence>
<sequence length="667" mass="74827">MKTSQQNMTCTRCLSFILLLNFLFTLTSAEQSPFYMYSFCQNSTQKTPNPSHQSNVNNFLSWINSDSASGTVSNHTTISSKNNRDDDDVYGFYDCRGDVTVSFCQFCLNIAVGEIPQRCPNGVSSMIWFDVCIVGYTNKNSTGEVSVAPSWNVTGSKTVKDSTELAKAENNVRSLIDSVTTEGNLNWALGAFSWSNTVKRYGWVQCNRVLSKNGCKQCLEAMMDLVPKCCGTKVGWAVMSPSCGVKYDDYRFYQVNNQTGSRSPMPIPDKQEGASNTKTLIITLVSVLVAVSILSCCIYYCWRKNGLCKGGFLFRTIAFHDHVQREDPLNGDLPTIPLTVIQQSTNNFSESSKLGEGGYGPVYKGTLPDGTEVAVKRLAELSGQGSEEFKNEVIFIAKLQHRNLVKLLGCCIDGNEKILVYEYMPNSSLDFHLFNKEKQRQLDWNLRLCIINGIARGLLYLHEDSPLRVIHRDLKASNVLLDDEMNPKISDFGLARTFEKDQYQTKTKRVIGTYGYMAPEYAMAGIFSVKSDVFSFGVLLLEIIYGKRNGEFFLSEHMQSLLLYTWRLWCEGKSLELIDPFHKKTYIESEVTKCIHIGLLCVQEDAADRPTMSTVVRMLGSDTMVLPEPKQPAFSVGRRMSKNEDPTSKSYKDNSVDEVTLTIVAAR</sequence>
<dbReference type="OrthoDB" id="1410185at2759"/>
<evidence type="ECO:0000256" key="20">
    <source>
        <dbReference type="SAM" id="SignalP"/>
    </source>
</evidence>
<dbReference type="GO" id="GO:0005886">
    <property type="term" value="C:plasma membrane"/>
    <property type="evidence" value="ECO:0007669"/>
    <property type="project" value="TreeGrafter"/>
</dbReference>
<dbReference type="CDD" id="cd14066">
    <property type="entry name" value="STKc_IRAK"/>
    <property type="match status" value="1"/>
</dbReference>
<evidence type="ECO:0000256" key="4">
    <source>
        <dbReference type="ARBA" id="ARBA00022679"/>
    </source>
</evidence>
<dbReference type="GO" id="GO:0004674">
    <property type="term" value="F:protein serine/threonine kinase activity"/>
    <property type="evidence" value="ECO:0007669"/>
    <property type="project" value="UniProtKB-KW"/>
</dbReference>
<feature type="domain" description="Gnk2-homologous" evidence="22">
    <location>
        <begin position="34"/>
        <end position="141"/>
    </location>
</feature>
<evidence type="ECO:0000256" key="5">
    <source>
        <dbReference type="ARBA" id="ARBA00022692"/>
    </source>
</evidence>
<dbReference type="CDD" id="cd23509">
    <property type="entry name" value="Gnk2-like"/>
    <property type="match status" value="2"/>
</dbReference>
<keyword evidence="11 19" id="KW-1133">Transmembrane helix</keyword>
<dbReference type="Gene3D" id="1.10.510.10">
    <property type="entry name" value="Transferase(Phosphotransferase) domain 1"/>
    <property type="match status" value="1"/>
</dbReference>
<keyword evidence="3" id="KW-0723">Serine/threonine-protein kinase</keyword>
<evidence type="ECO:0000313" key="24">
    <source>
        <dbReference type="RefSeq" id="XP_027192291.1"/>
    </source>
</evidence>
<feature type="domain" description="Protein kinase" evidence="21">
    <location>
        <begin position="348"/>
        <end position="634"/>
    </location>
</feature>
<dbReference type="FunFam" id="1.10.510.10:FF:000467">
    <property type="entry name" value="Liguleless narrow1"/>
    <property type="match status" value="1"/>
</dbReference>
<keyword evidence="7" id="KW-0677">Repeat</keyword>
<dbReference type="Pfam" id="PF07714">
    <property type="entry name" value="PK_Tyr_Ser-Thr"/>
    <property type="match status" value="1"/>
</dbReference>
<feature type="compositionally biased region" description="Basic and acidic residues" evidence="18">
    <location>
        <begin position="641"/>
        <end position="654"/>
    </location>
</feature>
<dbReference type="Pfam" id="PF11883">
    <property type="entry name" value="DUF3403"/>
    <property type="match status" value="1"/>
</dbReference>
<dbReference type="EC" id="2.7.11.1" evidence="2"/>
<protein>
    <recommendedName>
        <fullName evidence="2">non-specific serine/threonine protein kinase</fullName>
        <ecNumber evidence="2">2.7.11.1</ecNumber>
    </recommendedName>
</protein>
<dbReference type="KEGG" id="cam:101496275"/>
<dbReference type="PROSITE" id="PS00108">
    <property type="entry name" value="PROTEIN_KINASE_ST"/>
    <property type="match status" value="1"/>
</dbReference>
<accession>A0A3Q7Y2Y9</accession>
<dbReference type="InterPro" id="IPR011009">
    <property type="entry name" value="Kinase-like_dom_sf"/>
</dbReference>
<evidence type="ECO:0000256" key="2">
    <source>
        <dbReference type="ARBA" id="ARBA00012513"/>
    </source>
</evidence>
<dbReference type="Proteomes" id="UP000087171">
    <property type="component" value="Chromosome Ca7"/>
</dbReference>
<dbReference type="PROSITE" id="PS50011">
    <property type="entry name" value="PROTEIN_KINASE_DOM"/>
    <property type="match status" value="1"/>
</dbReference>
<evidence type="ECO:0000256" key="16">
    <source>
        <dbReference type="ARBA" id="ARBA00047899"/>
    </source>
</evidence>
<keyword evidence="10" id="KW-0067">ATP-binding</keyword>
<dbReference type="PANTHER" id="PTHR27002">
    <property type="entry name" value="RECEPTOR-LIKE SERINE/THREONINE-PROTEIN KINASE SD1-8"/>
    <property type="match status" value="1"/>
</dbReference>
<evidence type="ECO:0000256" key="3">
    <source>
        <dbReference type="ARBA" id="ARBA00022527"/>
    </source>
</evidence>
<feature type="transmembrane region" description="Helical" evidence="19">
    <location>
        <begin position="280"/>
        <end position="302"/>
    </location>
</feature>
<dbReference type="Gene3D" id="3.30.200.20">
    <property type="entry name" value="Phosphorylase Kinase, domain 1"/>
    <property type="match status" value="1"/>
</dbReference>
<keyword evidence="14" id="KW-0675">Receptor</keyword>
<reference evidence="24" key="2">
    <citation type="submission" date="2025-08" db="UniProtKB">
        <authorList>
            <consortium name="RefSeq"/>
        </authorList>
    </citation>
    <scope>IDENTIFICATION</scope>
    <source>
        <tissue evidence="24">Etiolated seedlings</tissue>
    </source>
</reference>
<name>A0A3Q7Y2Y9_CICAR</name>
<evidence type="ECO:0000256" key="8">
    <source>
        <dbReference type="ARBA" id="ARBA00022741"/>
    </source>
</evidence>
<evidence type="ECO:0000259" key="22">
    <source>
        <dbReference type="PROSITE" id="PS51473"/>
    </source>
</evidence>
<evidence type="ECO:0000256" key="18">
    <source>
        <dbReference type="SAM" id="MobiDB-lite"/>
    </source>
</evidence>
<evidence type="ECO:0000256" key="19">
    <source>
        <dbReference type="SAM" id="Phobius"/>
    </source>
</evidence>